<name>Q2S3K6_SALRD</name>
<dbReference type="Proteomes" id="UP000008674">
    <property type="component" value="Chromosome"/>
</dbReference>
<dbReference type="KEGG" id="sru:SRU_1096"/>
<dbReference type="HOGENOM" id="CLU_083536_1_0_10"/>
<evidence type="ECO:0000313" key="1">
    <source>
        <dbReference type="EMBL" id="ABC45907.1"/>
    </source>
</evidence>
<dbReference type="InterPro" id="IPR041893">
    <property type="entry name" value="ArdA_dom3"/>
</dbReference>
<gene>
    <name evidence="1" type="ordered locus">SRU_1096</name>
</gene>
<dbReference type="InterPro" id="IPR041895">
    <property type="entry name" value="ArdA_dom1"/>
</dbReference>
<dbReference type="STRING" id="309807.SRU_1096"/>
<evidence type="ECO:0000313" key="2">
    <source>
        <dbReference type="Proteomes" id="UP000008674"/>
    </source>
</evidence>
<dbReference type="Pfam" id="PF07275">
    <property type="entry name" value="ArdA"/>
    <property type="match status" value="1"/>
</dbReference>
<dbReference type="OrthoDB" id="944647at2"/>
<accession>Q2S3K6</accession>
<reference evidence="1 2" key="1">
    <citation type="journal article" date="2005" name="Proc. Natl. Acad. Sci. U.S.A.">
        <title>The genome of Salinibacter ruber: convergence and gene exchange among hyperhalophilic bacteria and archaea.</title>
        <authorList>
            <person name="Mongodin E.F."/>
            <person name="Nelson K.E."/>
            <person name="Daugherty S."/>
            <person name="Deboy R.T."/>
            <person name="Wister J."/>
            <person name="Khouri H."/>
            <person name="Weidman J."/>
            <person name="Walsh D.A."/>
            <person name="Papke R.T."/>
            <person name="Sanchez Perez G."/>
            <person name="Sharma A.K."/>
            <person name="Nesbo C.L."/>
            <person name="MacLeod D."/>
            <person name="Bapteste E."/>
            <person name="Doolittle W.F."/>
            <person name="Charlebois R.L."/>
            <person name="Legault B."/>
            <person name="Rodriguez-Valera F."/>
        </authorList>
    </citation>
    <scope>NUCLEOTIDE SEQUENCE [LARGE SCALE GENOMIC DNA]</scope>
    <source>
        <strain evidence="2">DSM 13855 / CECT 5946 / M31</strain>
    </source>
</reference>
<dbReference type="EMBL" id="CP000159">
    <property type="protein sequence ID" value="ABC45907.1"/>
    <property type="molecule type" value="Genomic_DNA"/>
</dbReference>
<keyword evidence="2" id="KW-1185">Reference proteome</keyword>
<dbReference type="eggNOG" id="COG4734">
    <property type="taxonomic scope" value="Bacteria"/>
</dbReference>
<dbReference type="RefSeq" id="WP_011403853.1">
    <property type="nucleotide sequence ID" value="NC_007677.1"/>
</dbReference>
<dbReference type="EnsemblBacteria" id="ABC45907">
    <property type="protein sequence ID" value="ABC45907"/>
    <property type="gene ID" value="SRU_1096"/>
</dbReference>
<sequence>MSDFPEPKIYVADLAAYNAGHLRGEWLCLSSYQNAEHLRHAISSLLETWDEEPLSGVCGPIEEFRIDDYEGIPSALIPRHGGIDTENVMAYVRLRDLEDTGAAKAFIEAEFHCETPPEEWPRAFQERYLGTFSSLEEWARRYLESTGFFSGVPEAMARYFDFEAYAQDARLGGDVVLVDSGVDTKHVFLGH</sequence>
<dbReference type="InterPro" id="IPR009899">
    <property type="entry name" value="ArdA"/>
</dbReference>
<dbReference type="Gene3D" id="1.10.10.1190">
    <property type="entry name" value="Antirestriction protein ArdA, domain 3"/>
    <property type="match status" value="1"/>
</dbReference>
<dbReference type="AlphaFoldDB" id="Q2S3K6"/>
<protein>
    <submittedName>
        <fullName evidence="1">Antirestriction protein</fullName>
    </submittedName>
</protein>
<proteinExistence type="predicted"/>
<dbReference type="Gene3D" id="3.10.20.480">
    <property type="entry name" value="Antirestriction protein ArdA, domain 1"/>
    <property type="match status" value="1"/>
</dbReference>
<organism evidence="1 2">
    <name type="scientific">Salinibacter ruber (strain DSM 13855 / M31)</name>
    <dbReference type="NCBI Taxonomy" id="309807"/>
    <lineage>
        <taxon>Bacteria</taxon>
        <taxon>Pseudomonadati</taxon>
        <taxon>Rhodothermota</taxon>
        <taxon>Rhodothermia</taxon>
        <taxon>Rhodothermales</taxon>
        <taxon>Salinibacteraceae</taxon>
        <taxon>Salinibacter</taxon>
    </lineage>
</organism>